<organism evidence="2 3">
    <name type="scientific">Juglans regia</name>
    <name type="common">English walnut</name>
    <dbReference type="NCBI Taxonomy" id="51240"/>
    <lineage>
        <taxon>Eukaryota</taxon>
        <taxon>Viridiplantae</taxon>
        <taxon>Streptophyta</taxon>
        <taxon>Embryophyta</taxon>
        <taxon>Tracheophyta</taxon>
        <taxon>Spermatophyta</taxon>
        <taxon>Magnoliopsida</taxon>
        <taxon>eudicotyledons</taxon>
        <taxon>Gunneridae</taxon>
        <taxon>Pentapetalae</taxon>
        <taxon>rosids</taxon>
        <taxon>fabids</taxon>
        <taxon>Fagales</taxon>
        <taxon>Juglandaceae</taxon>
        <taxon>Juglans</taxon>
    </lineage>
</organism>
<reference evidence="3" key="1">
    <citation type="submission" date="2025-08" db="UniProtKB">
        <authorList>
            <consortium name="RefSeq"/>
        </authorList>
    </citation>
    <scope>IDENTIFICATION</scope>
    <source>
        <tissue evidence="3">Leaves</tissue>
    </source>
</reference>
<keyword evidence="2" id="KW-1185">Reference proteome</keyword>
<dbReference type="Proteomes" id="UP000235220">
    <property type="component" value="Chromosome 16"/>
</dbReference>
<dbReference type="PANTHER" id="PTHR36062">
    <property type="entry name" value="OS01G0687300 PROTEIN"/>
    <property type="match status" value="1"/>
</dbReference>
<feature type="region of interest" description="Disordered" evidence="1">
    <location>
        <begin position="432"/>
        <end position="455"/>
    </location>
</feature>
<protein>
    <submittedName>
        <fullName evidence="3">Uncharacterized protein LOC109020734</fullName>
    </submittedName>
</protein>
<name>A0A2I4HRN8_JUGRE</name>
<dbReference type="PANTHER" id="PTHR36062:SF1">
    <property type="entry name" value="OS01G0687300 PROTEIN"/>
    <property type="match status" value="1"/>
</dbReference>
<dbReference type="OrthoDB" id="649277at2759"/>
<dbReference type="RefSeq" id="XP_018858805.1">
    <property type="nucleotide sequence ID" value="XM_019003260.2"/>
</dbReference>
<evidence type="ECO:0000256" key="1">
    <source>
        <dbReference type="SAM" id="MobiDB-lite"/>
    </source>
</evidence>
<dbReference type="Gramene" id="Jr16_17900_p1">
    <property type="protein sequence ID" value="cds.Jr16_17900_p1"/>
    <property type="gene ID" value="Jr16_17900"/>
</dbReference>
<dbReference type="InterPro" id="IPR037476">
    <property type="entry name" value="PCH1"/>
</dbReference>
<dbReference type="GeneID" id="109020734"/>
<gene>
    <name evidence="3" type="primary">LOC109020734</name>
</gene>
<evidence type="ECO:0000313" key="3">
    <source>
        <dbReference type="RefSeq" id="XP_018858805.1"/>
    </source>
</evidence>
<evidence type="ECO:0000313" key="2">
    <source>
        <dbReference type="Proteomes" id="UP000235220"/>
    </source>
</evidence>
<proteinExistence type="predicted"/>
<dbReference type="AlphaFoldDB" id="A0A2I4HRN8"/>
<dbReference type="GO" id="GO:0010099">
    <property type="term" value="P:regulation of photomorphogenesis"/>
    <property type="evidence" value="ECO:0007669"/>
    <property type="project" value="InterPro"/>
</dbReference>
<feature type="compositionally biased region" description="Low complexity" evidence="1">
    <location>
        <begin position="536"/>
        <end position="547"/>
    </location>
</feature>
<feature type="region of interest" description="Disordered" evidence="1">
    <location>
        <begin position="505"/>
        <end position="557"/>
    </location>
</feature>
<dbReference type="STRING" id="51240.A0A2I4HRN8"/>
<sequence>MSDHVTQSYKDSDAVAENRSLWMAHWMRTSCKPATQACSNLSIGYESKEEVRERHPVHGWPERAIEICAGGFREVTKAKEVDIINDNENMKRSSKRLMRERHGYRSFPMFNLSQERQVGVLALKNDEAMRHGGVLSSQNDSRVGHITGSLHRSESHLPSKSSGAPPEMDTLECRFQPGGISQSSEQQVKSHKDLETNSLAVSTSLQDDFMRSSLKIVPHGINSGLPGQDETNQSNSIMASEKLVHDTHHNHSTILVHEKKFSNLLDSITSGKSFLRQKAYYVGKQSSPPEMAQTEKLYHERYSLPRLPYSVDDVEAMRAYTTNDSMRGAAKSPIKFSQTAQHIMITEKTDVDLSDKLQGKDLSDILSLSPDFGFHIQRGVKLQPLESSTESEGKENVRDVNVPVGLRNESSAETDTMDMDVFQENYLPGVASSSSRKCLKGKSQKSQAADASARVEMEGRPLNGVVCDLNHPLPDLPALASPMGCGETSSSRTQSLDIEQLLSDAEQPGTSKPSGCQDGPLGPEPSSRWAKRLKLSSSGSAHGIKSSKMGEAPTHEEGNKFFSKILKRGITGSEPSLGRCHGKEQMELGQNAMLIRNGGSSSVDSGKKSQYVTLSHPWIRRWCHNRVAKKRPEAVVVCEPQCSKAPLDGFQKKQFPSIAAMALMGKAMCGFPPCEYKKRGPFVVWNTKGS</sequence>
<dbReference type="KEGG" id="jre:109020734"/>
<accession>A0A2I4HRN8</accession>